<dbReference type="InterPro" id="IPR000212">
    <property type="entry name" value="DNA_helicase_UvrD/REP"/>
</dbReference>
<dbReference type="PATRIC" id="fig|1653479.3.peg.3478"/>
<dbReference type="GO" id="GO:0003677">
    <property type="term" value="F:DNA binding"/>
    <property type="evidence" value="ECO:0007669"/>
    <property type="project" value="UniProtKB-KW"/>
</dbReference>
<evidence type="ECO:0000259" key="17">
    <source>
        <dbReference type="PROSITE" id="PS51217"/>
    </source>
</evidence>
<keyword evidence="5 15" id="KW-0378">Hydrolase</keyword>
<dbReference type="PANTHER" id="PTHR11070">
    <property type="entry name" value="UVRD / RECB / PCRA DNA HELICASE FAMILY MEMBER"/>
    <property type="match status" value="1"/>
</dbReference>
<sequence>MAQLGVSVGRDCMSRMSTDGRHGATVTLVRAPRVAQPARRWTDSAARLLAWTPDSAAEAAQGAPRWNPWQVLGGPGSGKTALVADYAVSRIVSGDPESVLVLTQSKRASITLREQITAGLFSGDHALRATREPLVRTVHSYAFAVLRLQASLYGNPPPRLLTGAEQDAVVREMLRGDIEDGATDWPDRLRPALGTAGFVTAVRDMMLRSAERGIGPEDLVKLGRTHGRPEWIAVGKFAARYEQAMLLRGAVGVEAAGATAPGLDAAELIGSALMAFATDPDLLRSERARIRHLVVDDAQHLDPQAAQLIRLIGTDTESTVIAGDPDQSVFTFRGADPTFVADLLDADSPRRVVLTRNFRSVPAVAELTDIVAGRLPGLGRHRSPEPVATARFGEPEARVHVVSSPAKEAAIISDAMRRAHLIDGMPWSEMAIVVRSVPRTVAPLRRALHAAGVPMITPASELPLHRQHGAVGLLLVLRAISDPSFDGEDALALLSGPIGGADPVGLRRLRRGVRRLELASGGERDSAELLRVVLTGETREKFGWITGLSDVEAAPLRRALSVVRKARAVAREGRGVEDVLWAAWQASGLERRWAAASAWGGSAGAQADRDLDAVVALFDAAAAYVDRLPRAQLGGFLDYIAQQQIPTSSSNRSTAPADAVTLLSAHSAAGREWELVAVAGVQEGLWPGLRARGSLLGTDTLVDLVSGKVDAAAALDGRLSKAAPLLAEERKLFLVACSRARSTLLVTAVDSSTGDTDLVRSRFVDELRGVDGDADPVPLPEGSEPPTPHRVLALPMLVAELRGVVCDPVVAEHDPDKRARAARHLATLAEAGVRGAHPDEWFGIAGLSTSEPLWHLGDGPVPLSPSTVEQLTTCPLRWMLERHGGNDGTNTHAVTGTLVHTLVQAVAGRIPPDQLRRALETAWDAVDLGSQWFSRHELDRTGAMLDTFENWLQGTRGELTEAGVEVQVDGILAARSEDEPAVALRGRIDRLEHDPDGRPVVIDVKTAKTVMSKEDARNHHQLATYQVAAAAGAIEGEPAGEPGGARLVFVAKPHNKDGATQRIQEVPTPEKLEEWRDTVHRAASATQGPVFEARVNDGCRHCPVKSSCPAHETGRQVTEQ</sequence>
<keyword evidence="11" id="KW-0413">Isomerase</keyword>
<dbReference type="InterPro" id="IPR038726">
    <property type="entry name" value="PDDEXK_AddAB-type"/>
</dbReference>
<dbReference type="InterPro" id="IPR027417">
    <property type="entry name" value="P-loop_NTPase"/>
</dbReference>
<evidence type="ECO:0000256" key="2">
    <source>
        <dbReference type="ARBA" id="ARBA00022722"/>
    </source>
</evidence>
<keyword evidence="2" id="KW-0540">Nuclease</keyword>
<dbReference type="EC" id="5.6.2.4" evidence="13"/>
<dbReference type="Gene3D" id="1.10.10.160">
    <property type="match status" value="1"/>
</dbReference>
<dbReference type="GO" id="GO:0004527">
    <property type="term" value="F:exonuclease activity"/>
    <property type="evidence" value="ECO:0007669"/>
    <property type="project" value="UniProtKB-KW"/>
</dbReference>
<evidence type="ECO:0000256" key="9">
    <source>
        <dbReference type="ARBA" id="ARBA00023125"/>
    </source>
</evidence>
<evidence type="ECO:0000256" key="7">
    <source>
        <dbReference type="ARBA" id="ARBA00022839"/>
    </source>
</evidence>
<comment type="catalytic activity">
    <reaction evidence="12">
        <text>Couples ATP hydrolysis with the unwinding of duplex DNA by translocating in the 3'-5' direction.</text>
        <dbReference type="EC" id="5.6.2.4"/>
    </reaction>
</comment>
<keyword evidence="3 15" id="KW-0547">Nucleotide-binding</keyword>
<evidence type="ECO:0000256" key="6">
    <source>
        <dbReference type="ARBA" id="ARBA00022806"/>
    </source>
</evidence>
<evidence type="ECO:0000256" key="3">
    <source>
        <dbReference type="ARBA" id="ARBA00022741"/>
    </source>
</evidence>
<dbReference type="GO" id="GO:0000725">
    <property type="term" value="P:recombinational repair"/>
    <property type="evidence" value="ECO:0007669"/>
    <property type="project" value="TreeGrafter"/>
</dbReference>
<dbReference type="AlphaFoldDB" id="A0A143QPP4"/>
<feature type="binding site" evidence="15">
    <location>
        <begin position="73"/>
        <end position="80"/>
    </location>
    <ligand>
        <name>ATP</name>
        <dbReference type="ChEBI" id="CHEBI:30616"/>
    </ligand>
</feature>
<dbReference type="Gene3D" id="3.90.320.10">
    <property type="match status" value="1"/>
</dbReference>
<keyword evidence="9" id="KW-0238">DNA-binding</keyword>
<dbReference type="EMBL" id="CP015220">
    <property type="protein sequence ID" value="AMY24718.1"/>
    <property type="molecule type" value="Genomic_DNA"/>
</dbReference>
<dbReference type="PROSITE" id="PS51198">
    <property type="entry name" value="UVRD_HELICASE_ATP_BIND"/>
    <property type="match status" value="1"/>
</dbReference>
<evidence type="ECO:0000256" key="15">
    <source>
        <dbReference type="PROSITE-ProRule" id="PRU00560"/>
    </source>
</evidence>
<evidence type="ECO:0000313" key="18">
    <source>
        <dbReference type="EMBL" id="AMY24718.1"/>
    </source>
</evidence>
<organism evidence="18 19">
    <name type="scientific">Rhodococcoides fascians</name>
    <name type="common">Rhodococcus fascians</name>
    <dbReference type="NCBI Taxonomy" id="1828"/>
    <lineage>
        <taxon>Bacteria</taxon>
        <taxon>Bacillati</taxon>
        <taxon>Actinomycetota</taxon>
        <taxon>Actinomycetes</taxon>
        <taxon>Mycobacteriales</taxon>
        <taxon>Nocardiaceae</taxon>
        <taxon>Rhodococcoides</taxon>
    </lineage>
</organism>
<evidence type="ECO:0000259" key="16">
    <source>
        <dbReference type="PROSITE" id="PS51198"/>
    </source>
</evidence>
<name>A0A143QPP4_RHOFA</name>
<dbReference type="Gene3D" id="1.10.486.10">
    <property type="entry name" value="PCRA, domain 4"/>
    <property type="match status" value="1"/>
</dbReference>
<dbReference type="Pfam" id="PF13361">
    <property type="entry name" value="UvrD_C"/>
    <property type="match status" value="1"/>
</dbReference>
<dbReference type="InterPro" id="IPR014017">
    <property type="entry name" value="DNA_helicase_UvrD-like_C"/>
</dbReference>
<evidence type="ECO:0000256" key="8">
    <source>
        <dbReference type="ARBA" id="ARBA00022840"/>
    </source>
</evidence>
<evidence type="ECO:0000256" key="13">
    <source>
        <dbReference type="ARBA" id="ARBA00034808"/>
    </source>
</evidence>
<dbReference type="PANTHER" id="PTHR11070:SF59">
    <property type="entry name" value="DNA 3'-5' HELICASE"/>
    <property type="match status" value="1"/>
</dbReference>
<protein>
    <recommendedName>
        <fullName evidence="13">DNA 3'-5' helicase</fullName>
        <ecNumber evidence="13">5.6.2.4</ecNumber>
    </recommendedName>
</protein>
<keyword evidence="19" id="KW-1185">Reference proteome</keyword>
<keyword evidence="8 15" id="KW-0067">ATP-binding</keyword>
<dbReference type="InterPro" id="IPR013986">
    <property type="entry name" value="DExx_box_DNA_helicase_dom_sf"/>
</dbReference>
<evidence type="ECO:0000256" key="11">
    <source>
        <dbReference type="ARBA" id="ARBA00023235"/>
    </source>
</evidence>
<evidence type="ECO:0000256" key="1">
    <source>
        <dbReference type="ARBA" id="ARBA00009922"/>
    </source>
</evidence>
<dbReference type="Pfam" id="PF00580">
    <property type="entry name" value="UvrD-helicase"/>
    <property type="match status" value="1"/>
</dbReference>
<proteinExistence type="inferred from homology"/>
<dbReference type="Pfam" id="PF12705">
    <property type="entry name" value="PDDEXK_1"/>
    <property type="match status" value="1"/>
</dbReference>
<dbReference type="GO" id="GO:0005829">
    <property type="term" value="C:cytosol"/>
    <property type="evidence" value="ECO:0007669"/>
    <property type="project" value="TreeGrafter"/>
</dbReference>
<dbReference type="Gene3D" id="3.40.50.300">
    <property type="entry name" value="P-loop containing nucleotide triphosphate hydrolases"/>
    <property type="match status" value="2"/>
</dbReference>
<dbReference type="GO" id="GO:0033202">
    <property type="term" value="C:DNA helicase complex"/>
    <property type="evidence" value="ECO:0007669"/>
    <property type="project" value="TreeGrafter"/>
</dbReference>
<dbReference type="PROSITE" id="PS51217">
    <property type="entry name" value="UVRD_HELICASE_CTER"/>
    <property type="match status" value="1"/>
</dbReference>
<dbReference type="GO" id="GO:0016887">
    <property type="term" value="F:ATP hydrolysis activity"/>
    <property type="evidence" value="ECO:0007669"/>
    <property type="project" value="RHEA"/>
</dbReference>
<comment type="catalytic activity">
    <reaction evidence="14">
        <text>ATP + H2O = ADP + phosphate + H(+)</text>
        <dbReference type="Rhea" id="RHEA:13065"/>
        <dbReference type="ChEBI" id="CHEBI:15377"/>
        <dbReference type="ChEBI" id="CHEBI:15378"/>
        <dbReference type="ChEBI" id="CHEBI:30616"/>
        <dbReference type="ChEBI" id="CHEBI:43474"/>
        <dbReference type="ChEBI" id="CHEBI:456216"/>
        <dbReference type="EC" id="5.6.2.4"/>
    </reaction>
</comment>
<feature type="domain" description="UvrD-like helicase C-terminal" evidence="17">
    <location>
        <begin position="366"/>
        <end position="670"/>
    </location>
</feature>
<dbReference type="InterPro" id="IPR014016">
    <property type="entry name" value="UvrD-like_ATP-bd"/>
</dbReference>
<dbReference type="GO" id="GO:0043138">
    <property type="term" value="F:3'-5' DNA helicase activity"/>
    <property type="evidence" value="ECO:0007669"/>
    <property type="project" value="UniProtKB-EC"/>
</dbReference>
<comment type="similarity">
    <text evidence="1">Belongs to the helicase family. UvrD subfamily.</text>
</comment>
<gene>
    <name evidence="18" type="primary">pcrA_1</name>
    <name evidence="18" type="ORF">A3Q41_03427</name>
</gene>
<keyword evidence="10" id="KW-0234">DNA repair</keyword>
<dbReference type="SUPFAM" id="SSF52540">
    <property type="entry name" value="P-loop containing nucleoside triphosphate hydrolases"/>
    <property type="match status" value="1"/>
</dbReference>
<accession>A0A143QPP4</accession>
<evidence type="ECO:0000256" key="4">
    <source>
        <dbReference type="ARBA" id="ARBA00022763"/>
    </source>
</evidence>
<evidence type="ECO:0000256" key="14">
    <source>
        <dbReference type="ARBA" id="ARBA00048988"/>
    </source>
</evidence>
<evidence type="ECO:0000256" key="10">
    <source>
        <dbReference type="ARBA" id="ARBA00023204"/>
    </source>
</evidence>
<dbReference type="InterPro" id="IPR011604">
    <property type="entry name" value="PDDEXK-like_dom_sf"/>
</dbReference>
<evidence type="ECO:0000313" key="19">
    <source>
        <dbReference type="Proteomes" id="UP000076038"/>
    </source>
</evidence>
<dbReference type="KEGG" id="rhs:A3Q41_03427"/>
<dbReference type="Proteomes" id="UP000076038">
    <property type="component" value="Chromosome"/>
</dbReference>
<keyword evidence="7" id="KW-0269">Exonuclease</keyword>
<evidence type="ECO:0000256" key="12">
    <source>
        <dbReference type="ARBA" id="ARBA00034617"/>
    </source>
</evidence>
<dbReference type="GO" id="GO:0005524">
    <property type="term" value="F:ATP binding"/>
    <property type="evidence" value="ECO:0007669"/>
    <property type="project" value="UniProtKB-UniRule"/>
</dbReference>
<feature type="domain" description="UvrD-like helicase ATP-binding" evidence="16">
    <location>
        <begin position="52"/>
        <end position="361"/>
    </location>
</feature>
<evidence type="ECO:0000256" key="5">
    <source>
        <dbReference type="ARBA" id="ARBA00022801"/>
    </source>
</evidence>
<reference evidence="18 19" key="1">
    <citation type="journal article" date="2016" name="Genome Announc.">
        <title>Complete Genome and Plasmid Sequences for Rhodococcus fascians D188 and Draft Sequences for Rhodococcus Isolates PBTS 1 and PBTS 2.</title>
        <authorList>
            <person name="Stamler R.A."/>
            <person name="Vereecke D."/>
            <person name="Zhang Y."/>
            <person name="Schilkey F."/>
            <person name="Devitt N."/>
            <person name="Randall J.J."/>
        </authorList>
    </citation>
    <scope>NUCLEOTIDE SEQUENCE [LARGE SCALE GENOMIC DNA]</scope>
    <source>
        <strain evidence="18 19">PBTS2</strain>
    </source>
</reference>
<keyword evidence="4" id="KW-0227">DNA damage</keyword>
<reference evidence="19" key="2">
    <citation type="submission" date="2016-04" db="EMBL/GenBank/DDBJ databases">
        <title>Complete Genome and Plasmid Sequences for Rhodococcus fascians D188 and Draft Sequences for Rhodococcus spp. Isolates PBTS 1 and PBTS 2.</title>
        <authorList>
            <person name="Stamer R."/>
            <person name="Vereecke D."/>
            <person name="Zhang Y."/>
            <person name="Schilkey F."/>
            <person name="Devitt N."/>
            <person name="Randall J."/>
        </authorList>
    </citation>
    <scope>NUCLEOTIDE SEQUENCE [LARGE SCALE GENOMIC DNA]</scope>
    <source>
        <strain evidence="19">PBTS2</strain>
    </source>
</reference>
<keyword evidence="6 15" id="KW-0347">Helicase</keyword>